<accession>A0ABV1P408</accession>
<dbReference type="InterPro" id="IPR000086">
    <property type="entry name" value="NUDIX_hydrolase_dom"/>
</dbReference>
<dbReference type="EMBL" id="JBEGDP010000043">
    <property type="protein sequence ID" value="MEQ7849506.1"/>
    <property type="molecule type" value="Genomic_DNA"/>
</dbReference>
<keyword evidence="2" id="KW-0378">Hydrolase</keyword>
<dbReference type="SUPFAM" id="SSF55811">
    <property type="entry name" value="Nudix"/>
    <property type="match status" value="1"/>
</dbReference>
<evidence type="ECO:0000259" key="4">
    <source>
        <dbReference type="PROSITE" id="PS51462"/>
    </source>
</evidence>
<protein>
    <submittedName>
        <fullName evidence="5">NUDIX domain-containing protein</fullName>
    </submittedName>
</protein>
<dbReference type="RefSeq" id="WP_349805737.1">
    <property type="nucleotide sequence ID" value="NZ_JBEGDP010000043.1"/>
</dbReference>
<proteinExistence type="predicted"/>
<dbReference type="InterPro" id="IPR015797">
    <property type="entry name" value="NUDIX_hydrolase-like_dom_sf"/>
</dbReference>
<sequence>MEDPSAAERSSDATDHVVAHGLVERSGRYLLLRRREGRYLGGQWDVPGGTVEPGESPAAAAVRECWEEAGLRVRAGSEVSHHRNRDTEGRDLVFHTLTYALEETGPPVEVRLSAREHDAHRWATPQEAGSLPLVWHVALTLAALSAAPEA</sequence>
<dbReference type="Gene3D" id="3.90.79.10">
    <property type="entry name" value="Nucleoside Triphosphate Pyrophosphohydrolase"/>
    <property type="match status" value="1"/>
</dbReference>
<keyword evidence="3" id="KW-0460">Magnesium</keyword>
<keyword evidence="6" id="KW-1185">Reference proteome</keyword>
<evidence type="ECO:0000256" key="1">
    <source>
        <dbReference type="ARBA" id="ARBA00001946"/>
    </source>
</evidence>
<name>A0ABV1P408_9ACTN</name>
<organism evidence="5 6">
    <name type="scientific">Nocardioides kribbensis</name>
    <dbReference type="NCBI Taxonomy" id="305517"/>
    <lineage>
        <taxon>Bacteria</taxon>
        <taxon>Bacillati</taxon>
        <taxon>Actinomycetota</taxon>
        <taxon>Actinomycetes</taxon>
        <taxon>Propionibacteriales</taxon>
        <taxon>Nocardioidaceae</taxon>
        <taxon>Nocardioides</taxon>
    </lineage>
</organism>
<dbReference type="PRINTS" id="PR00502">
    <property type="entry name" value="NUDIXFAMILY"/>
</dbReference>
<dbReference type="PROSITE" id="PS51462">
    <property type="entry name" value="NUDIX"/>
    <property type="match status" value="1"/>
</dbReference>
<dbReference type="Proteomes" id="UP001482520">
    <property type="component" value="Unassembled WGS sequence"/>
</dbReference>
<dbReference type="Pfam" id="PF00293">
    <property type="entry name" value="NUDIX"/>
    <property type="match status" value="1"/>
</dbReference>
<evidence type="ECO:0000313" key="6">
    <source>
        <dbReference type="Proteomes" id="UP001482520"/>
    </source>
</evidence>
<dbReference type="PANTHER" id="PTHR43046">
    <property type="entry name" value="GDP-MANNOSE MANNOSYL HYDROLASE"/>
    <property type="match status" value="1"/>
</dbReference>
<comment type="caution">
    <text evidence="5">The sequence shown here is derived from an EMBL/GenBank/DDBJ whole genome shotgun (WGS) entry which is preliminary data.</text>
</comment>
<dbReference type="InterPro" id="IPR020476">
    <property type="entry name" value="Nudix_hydrolase"/>
</dbReference>
<evidence type="ECO:0000313" key="5">
    <source>
        <dbReference type="EMBL" id="MEQ7849506.1"/>
    </source>
</evidence>
<evidence type="ECO:0000256" key="2">
    <source>
        <dbReference type="ARBA" id="ARBA00022801"/>
    </source>
</evidence>
<reference evidence="5 6" key="1">
    <citation type="submission" date="2024-02" db="EMBL/GenBank/DDBJ databases">
        <title>Full genome sequence of Nocardioides kribbensis.</title>
        <authorList>
            <person name="Poletto B.L."/>
            <person name="Silva G."/>
            <person name="Galante D."/>
            <person name="Campos K.R."/>
            <person name="Santos M.B.N."/>
            <person name="Sacchi C.T."/>
        </authorList>
    </citation>
    <scope>NUCLEOTIDE SEQUENCE [LARGE SCALE GENOMIC DNA]</scope>
    <source>
        <strain evidence="5 6">O4R</strain>
    </source>
</reference>
<feature type="domain" description="Nudix hydrolase" evidence="4">
    <location>
        <begin position="14"/>
        <end position="145"/>
    </location>
</feature>
<evidence type="ECO:0000256" key="3">
    <source>
        <dbReference type="ARBA" id="ARBA00022842"/>
    </source>
</evidence>
<dbReference type="PANTHER" id="PTHR43046:SF12">
    <property type="entry name" value="GDP-MANNOSE MANNOSYL HYDROLASE"/>
    <property type="match status" value="1"/>
</dbReference>
<comment type="cofactor">
    <cofactor evidence="1">
        <name>Mg(2+)</name>
        <dbReference type="ChEBI" id="CHEBI:18420"/>
    </cofactor>
</comment>
<gene>
    <name evidence="5" type="ORF">V6R90_19695</name>
</gene>